<dbReference type="AlphaFoldDB" id="A0AAU8LTS7"/>
<name>A0AAU8LTS7_9BACT</name>
<protein>
    <submittedName>
        <fullName evidence="1">Uncharacterized protein</fullName>
    </submittedName>
</protein>
<dbReference type="EMBL" id="CP159373">
    <property type="protein sequence ID" value="XCN72282.1"/>
    <property type="molecule type" value="Genomic_DNA"/>
</dbReference>
<proteinExistence type="predicted"/>
<organism evidence="1">
    <name type="scientific">Candidatus Electrothrix aestuarii</name>
    <dbReference type="NCBI Taxonomy" id="3062594"/>
    <lineage>
        <taxon>Bacteria</taxon>
        <taxon>Pseudomonadati</taxon>
        <taxon>Thermodesulfobacteriota</taxon>
        <taxon>Desulfobulbia</taxon>
        <taxon>Desulfobulbales</taxon>
        <taxon>Desulfobulbaceae</taxon>
        <taxon>Candidatus Electrothrix</taxon>
    </lineage>
</organism>
<evidence type="ECO:0000313" key="1">
    <source>
        <dbReference type="EMBL" id="XCN72282.1"/>
    </source>
</evidence>
<gene>
    <name evidence="1" type="ORF">Q3M24_18550</name>
</gene>
<reference evidence="1" key="1">
    <citation type="journal article" date="2024" name="Syst. Appl. Microbiol.">
        <title>First single-strain enrichments of Electrothrix cable bacteria, description of E. aestuarii sp. nov. and E. rattekaaiensis sp. nov., and proposal of a cable bacteria taxonomy following the rules of the SeqCode.</title>
        <authorList>
            <person name="Plum-Jensen L.E."/>
            <person name="Schramm A."/>
            <person name="Marshall I.P.G."/>
        </authorList>
    </citation>
    <scope>NUCLEOTIDE SEQUENCE</scope>
    <source>
        <strain evidence="1">Rat1</strain>
    </source>
</reference>
<sequence>MKAETVQEGVSLQDYLIGEQQTEIRHEYINGTPMLWVGQVRLTT</sequence>
<reference evidence="1" key="2">
    <citation type="submission" date="2024-06" db="EMBL/GenBank/DDBJ databases">
        <authorList>
            <person name="Plum-Jensen L.E."/>
            <person name="Schramm A."/>
            <person name="Marshall I.P.G."/>
        </authorList>
    </citation>
    <scope>NUCLEOTIDE SEQUENCE</scope>
    <source>
        <strain evidence="1">Rat1</strain>
    </source>
</reference>
<dbReference type="KEGG" id="eaj:Q3M24_18550"/>
<accession>A0AAU8LTS7</accession>